<keyword evidence="2" id="KW-1185">Reference proteome</keyword>
<protein>
    <submittedName>
        <fullName evidence="1">Uncharacterized protein</fullName>
    </submittedName>
</protein>
<reference evidence="1 2" key="1">
    <citation type="journal article" date="2019" name="Sci. Rep.">
        <title>Orb-weaving spider Araneus ventricosus genome elucidates the spidroin gene catalogue.</title>
        <authorList>
            <person name="Kono N."/>
            <person name="Nakamura H."/>
            <person name="Ohtoshi R."/>
            <person name="Moran D.A.P."/>
            <person name="Shinohara A."/>
            <person name="Yoshida Y."/>
            <person name="Fujiwara M."/>
            <person name="Mori M."/>
            <person name="Tomita M."/>
            <person name="Arakawa K."/>
        </authorList>
    </citation>
    <scope>NUCLEOTIDE SEQUENCE [LARGE SCALE GENOMIC DNA]</scope>
</reference>
<organism evidence="1 2">
    <name type="scientific">Araneus ventricosus</name>
    <name type="common">Orbweaver spider</name>
    <name type="synonym">Epeira ventricosa</name>
    <dbReference type="NCBI Taxonomy" id="182803"/>
    <lineage>
        <taxon>Eukaryota</taxon>
        <taxon>Metazoa</taxon>
        <taxon>Ecdysozoa</taxon>
        <taxon>Arthropoda</taxon>
        <taxon>Chelicerata</taxon>
        <taxon>Arachnida</taxon>
        <taxon>Araneae</taxon>
        <taxon>Araneomorphae</taxon>
        <taxon>Entelegynae</taxon>
        <taxon>Araneoidea</taxon>
        <taxon>Araneidae</taxon>
        <taxon>Araneus</taxon>
    </lineage>
</organism>
<evidence type="ECO:0000313" key="1">
    <source>
        <dbReference type="EMBL" id="GBL54095.1"/>
    </source>
</evidence>
<sequence length="46" mass="5211">TVTDDEEIDDACTRTDHGHVDFDEKIQEETNGTIEIVNEKDAAEYV</sequence>
<evidence type="ECO:0000313" key="2">
    <source>
        <dbReference type="Proteomes" id="UP000499080"/>
    </source>
</evidence>
<dbReference type="EMBL" id="BGPR01075211">
    <property type="protein sequence ID" value="GBL54095.1"/>
    <property type="molecule type" value="Genomic_DNA"/>
</dbReference>
<proteinExistence type="predicted"/>
<accession>A0A4Y1ZJQ2</accession>
<comment type="caution">
    <text evidence="1">The sequence shown here is derived from an EMBL/GenBank/DDBJ whole genome shotgun (WGS) entry which is preliminary data.</text>
</comment>
<name>A0A4Y1ZJQ2_ARAVE</name>
<dbReference type="Proteomes" id="UP000499080">
    <property type="component" value="Unassembled WGS sequence"/>
</dbReference>
<dbReference type="AlphaFoldDB" id="A0A4Y1ZJQ2"/>
<feature type="non-terminal residue" evidence="1">
    <location>
        <position position="1"/>
    </location>
</feature>
<gene>
    <name evidence="1" type="ORF">AVEN_63911_1</name>
</gene>